<dbReference type="AlphaFoldDB" id="A0A1H0XWY5"/>
<keyword evidence="4" id="KW-1185">Reference proteome</keyword>
<dbReference type="InterPro" id="IPR003961">
    <property type="entry name" value="FN3_dom"/>
</dbReference>
<dbReference type="PROSITE" id="PS50853">
    <property type="entry name" value="FN3"/>
    <property type="match status" value="1"/>
</dbReference>
<proteinExistence type="predicted"/>
<dbReference type="STRING" id="311333.SAMN05421664_0328"/>
<dbReference type="InterPro" id="IPR026444">
    <property type="entry name" value="Secre_tail"/>
</dbReference>
<organism evidence="3 4">
    <name type="scientific">Chryseobacterium soldanellicola</name>
    <dbReference type="NCBI Taxonomy" id="311333"/>
    <lineage>
        <taxon>Bacteria</taxon>
        <taxon>Pseudomonadati</taxon>
        <taxon>Bacteroidota</taxon>
        <taxon>Flavobacteriia</taxon>
        <taxon>Flavobacteriales</taxon>
        <taxon>Weeksellaceae</taxon>
        <taxon>Chryseobacterium group</taxon>
        <taxon>Chryseobacterium</taxon>
    </lineage>
</organism>
<dbReference type="SMART" id="SM00060">
    <property type="entry name" value="FN3"/>
    <property type="match status" value="3"/>
</dbReference>
<name>A0A1H0XWY5_9FLAO</name>
<dbReference type="CDD" id="cd00063">
    <property type="entry name" value="FN3"/>
    <property type="match status" value="2"/>
</dbReference>
<dbReference type="SUPFAM" id="SSF49265">
    <property type="entry name" value="Fibronectin type III"/>
    <property type="match status" value="3"/>
</dbReference>
<reference evidence="4" key="1">
    <citation type="submission" date="2016-10" db="EMBL/GenBank/DDBJ databases">
        <authorList>
            <person name="Varghese N."/>
            <person name="Submissions S."/>
        </authorList>
    </citation>
    <scope>NUCLEOTIDE SEQUENCE [LARGE SCALE GENOMIC DNA]</scope>
    <source>
        <strain evidence="4">DSM 17072</strain>
    </source>
</reference>
<dbReference type="InterPro" id="IPR013783">
    <property type="entry name" value="Ig-like_fold"/>
</dbReference>
<dbReference type="Gene3D" id="2.60.120.260">
    <property type="entry name" value="Galactose-binding domain-like"/>
    <property type="match status" value="1"/>
</dbReference>
<dbReference type="Gene3D" id="2.60.40.10">
    <property type="entry name" value="Immunoglobulins"/>
    <property type="match status" value="3"/>
</dbReference>
<dbReference type="EMBL" id="FNKL01000001">
    <property type="protein sequence ID" value="SDQ07418.1"/>
    <property type="molecule type" value="Genomic_DNA"/>
</dbReference>
<protein>
    <submittedName>
        <fullName evidence="3">Por secretion system C-terminal sorting domain-containing protein</fullName>
    </submittedName>
</protein>
<dbReference type="NCBIfam" id="TIGR04183">
    <property type="entry name" value="Por_Secre_tail"/>
    <property type="match status" value="1"/>
</dbReference>
<evidence type="ECO:0000313" key="3">
    <source>
        <dbReference type="EMBL" id="SDQ07418.1"/>
    </source>
</evidence>
<accession>A0A1H0XWY5</accession>
<sequence>MLGLSMSAQITLGSGTSTSYFPVYPYYGYTYTQQIFPKTEINANGAGNITGLKFYCGSSTSLTNSDSWTIYLGTTAKTSFTSDSDWVAASSLTQVFSGTVTNNAGIVEVAFSTPFSYDNVNNLVVAVDENKAGYNTGSSGNFYSYTSSSNSSIYYASDSNNPDPFAPPTGSRMSKKSNMTIVGLTQSLLPACPVVSAPSNGATGVTNLPVINWSSIQNATGYRLTMGTTPGGTDVMNNVDLGNVTSYTFTIPLLYGKQYYYSLNAYGAGGSSSGCSPLSFTTKNIGCPTVTAPVSNATGLSSTPTIEWSAVTDAIGYKISVGTTAGGTDVLNNSDIGNVTSYTFATPLAGGTKYYYTVNAYTANNISASCVERNFSTACTNAITALPWTENFDGLTSLGLGSVPMCWSTTVGTTNWSSMNASSVSYNAPKSAPNYMSIPYGNTAASQLWTPGFNLTAGTTYEFSFYYNTNGTTSSYVGFSGDVLVNNSTNAGTATSLGTFITSTQGTGSYTLYKVFYTPTTTNNYYFAVNVSSNGSPWYLGVDDFKLQVAPTCLEPSNITSANPTTSSVDVSWTAPGTAPANGYDLYYSTNNTAPVSTTNPNYTAITGTSKTISGLSPATSYYVWVRSRCSGSDQSAWAGPLLISTAITNDNCANPVALTLGGDFASSAIIASNNGATTDGTPMACQTNAVNNVWYSVVVPASGSITIETRGAAGSTFTDSVMNVFSGSCGSLTDVSCDDDSGDGNFSKVTLTGQTPGSTLLVSIWRYSSGSGTNGQFQISAYDASVLATNETSNIKNNIKVYPNPFTDVLNISDIAGVKTVLVTDISGRLVKTITNPSSALYLGELKSGMYLVTLEMKNGANQTVKVIKK</sequence>
<gene>
    <name evidence="3" type="ORF">SAMN05421664_0328</name>
</gene>
<dbReference type="Pfam" id="PF23759">
    <property type="entry name" value="GBD_T9SS_assoc"/>
    <property type="match status" value="1"/>
</dbReference>
<dbReference type="InterPro" id="IPR056600">
    <property type="entry name" value="GBD_T9SS_assoc"/>
</dbReference>
<dbReference type="InterPro" id="IPR036116">
    <property type="entry name" value="FN3_sf"/>
</dbReference>
<dbReference type="Pfam" id="PF00041">
    <property type="entry name" value="fn3"/>
    <property type="match status" value="1"/>
</dbReference>
<dbReference type="Proteomes" id="UP000199627">
    <property type="component" value="Unassembled WGS sequence"/>
</dbReference>
<feature type="domain" description="Fibronectin type-III" evidence="2">
    <location>
        <begin position="555"/>
        <end position="649"/>
    </location>
</feature>
<keyword evidence="1" id="KW-0732">Signal</keyword>
<evidence type="ECO:0000259" key="2">
    <source>
        <dbReference type="PROSITE" id="PS50853"/>
    </source>
</evidence>
<evidence type="ECO:0000256" key="1">
    <source>
        <dbReference type="ARBA" id="ARBA00022729"/>
    </source>
</evidence>
<evidence type="ECO:0000313" key="4">
    <source>
        <dbReference type="Proteomes" id="UP000199627"/>
    </source>
</evidence>
<dbReference type="Pfam" id="PF18962">
    <property type="entry name" value="Por_Secre_tail"/>
    <property type="match status" value="1"/>
</dbReference>